<feature type="compositionally biased region" description="Polar residues" evidence="1">
    <location>
        <begin position="78"/>
        <end position="101"/>
    </location>
</feature>
<feature type="region of interest" description="Disordered" evidence="1">
    <location>
        <begin position="1"/>
        <end position="23"/>
    </location>
</feature>
<organism evidence="2 3">
    <name type="scientific">Torulaspora delbrueckii</name>
    <name type="common">Yeast</name>
    <name type="synonym">Candida colliculosa</name>
    <dbReference type="NCBI Taxonomy" id="4950"/>
    <lineage>
        <taxon>Eukaryota</taxon>
        <taxon>Fungi</taxon>
        <taxon>Dikarya</taxon>
        <taxon>Ascomycota</taxon>
        <taxon>Saccharomycotina</taxon>
        <taxon>Saccharomycetes</taxon>
        <taxon>Saccharomycetales</taxon>
        <taxon>Saccharomycetaceae</taxon>
        <taxon>Torulaspora</taxon>
    </lineage>
</organism>
<feature type="compositionally biased region" description="Basic and acidic residues" evidence="1">
    <location>
        <begin position="8"/>
        <end position="23"/>
    </location>
</feature>
<dbReference type="InParanoid" id="G8ZZE8"/>
<dbReference type="Proteomes" id="UP000005627">
    <property type="component" value="Chromosome 8"/>
</dbReference>
<dbReference type="RefSeq" id="XP_003683203.1">
    <property type="nucleotide sequence ID" value="XM_003683155.1"/>
</dbReference>
<reference evidence="2 3" key="1">
    <citation type="journal article" date="2011" name="Proc. Natl. Acad. Sci. U.S.A.">
        <title>Evolutionary erosion of yeast sex chromosomes by mating-type switching accidents.</title>
        <authorList>
            <person name="Gordon J.L."/>
            <person name="Armisen D."/>
            <person name="Proux-Wera E."/>
            <person name="Oheigeartaigh S.S."/>
            <person name="Byrne K.P."/>
            <person name="Wolfe K.H."/>
        </authorList>
    </citation>
    <scope>NUCLEOTIDE SEQUENCE [LARGE SCALE GENOMIC DNA]</scope>
    <source>
        <strain evidence="3">ATCC 10662 / CBS 1146 / NBRC 0425 / NCYC 2629 / NRRL Y-866</strain>
    </source>
</reference>
<proteinExistence type="predicted"/>
<dbReference type="EMBL" id="HE616749">
    <property type="protein sequence ID" value="CCE93992.1"/>
    <property type="molecule type" value="Genomic_DNA"/>
</dbReference>
<gene>
    <name evidence="2" type="primary">TDEL0H01330</name>
    <name evidence="2" type="ORF">TDEL_0H01330</name>
</gene>
<evidence type="ECO:0000313" key="3">
    <source>
        <dbReference type="Proteomes" id="UP000005627"/>
    </source>
</evidence>
<protein>
    <submittedName>
        <fullName evidence="2">Uncharacterized protein</fullName>
    </submittedName>
</protein>
<evidence type="ECO:0000313" key="2">
    <source>
        <dbReference type="EMBL" id="CCE93992.1"/>
    </source>
</evidence>
<keyword evidence="3" id="KW-1185">Reference proteome</keyword>
<evidence type="ECO:0000256" key="1">
    <source>
        <dbReference type="SAM" id="MobiDB-lite"/>
    </source>
</evidence>
<name>G8ZZE8_TORDE</name>
<dbReference type="KEGG" id="tdl:TDEL_0H01330"/>
<dbReference type="GeneID" id="11501077"/>
<feature type="region of interest" description="Disordered" evidence="1">
    <location>
        <begin position="45"/>
        <end position="140"/>
    </location>
</feature>
<sequence length="150" mass="17053">MSQARKKSVQDIEPWKQETTEMEHAKLLKSVKSLSAKIDEYLKRYPMADDAELPATTTEKFGLKPSYKANKPRPHSAVESSSNQLTDHRSISSTIDSNSLPLSDDPHTTKDLKERPKRLRNSFKNDQTAPKIRKTSKQDEDILNADFIAL</sequence>
<dbReference type="AlphaFoldDB" id="G8ZZE8"/>
<feature type="compositionally biased region" description="Basic and acidic residues" evidence="1">
    <location>
        <begin position="104"/>
        <end position="114"/>
    </location>
</feature>
<dbReference type="HOGENOM" id="CLU_1741852_0_0_1"/>
<accession>G8ZZE8</accession>